<gene>
    <name evidence="1" type="ordered locus">KNP414_03294</name>
</gene>
<dbReference type="SUPFAM" id="SSF55331">
    <property type="entry name" value="Tautomerase/MIF"/>
    <property type="match status" value="1"/>
</dbReference>
<evidence type="ECO:0000313" key="2">
    <source>
        <dbReference type="Proteomes" id="UP000006620"/>
    </source>
</evidence>
<protein>
    <recommendedName>
        <fullName evidence="3">DUF1904 domain-containing protein</fullName>
    </recommendedName>
</protein>
<dbReference type="InterPro" id="IPR015017">
    <property type="entry name" value="DUF1904"/>
</dbReference>
<dbReference type="Pfam" id="PF08921">
    <property type="entry name" value="DUF1904"/>
    <property type="match status" value="1"/>
</dbReference>
<reference evidence="1 2" key="2">
    <citation type="journal article" date="2013" name="Genome Announc.">
        <title>Genome Sequence of Growth-Improving Paenibacillus mucilaginosus Strain KNP414.</title>
        <authorList>
            <person name="Lu J.J."/>
            <person name="Wang J.F."/>
            <person name="Hu X.F."/>
        </authorList>
    </citation>
    <scope>NUCLEOTIDE SEQUENCE [LARGE SCALE GENOMIC DNA]</scope>
    <source>
        <strain evidence="1 2">KNP414</strain>
    </source>
</reference>
<sequence length="104" mass="12060">MPYLRFKGFPRGDVEQLAPLVVEEFAHIVKVPQEIVKIELLPVEPILNSPLSLEIMMFPREQAIHNDVAARLHSLLKEYGHSQVHIFFILLNRALYYKEGQPLE</sequence>
<dbReference type="RefSeq" id="WP_013917011.1">
    <property type="nucleotide sequence ID" value="NC_015690.1"/>
</dbReference>
<dbReference type="PATRIC" id="fig|1036673.3.peg.3033"/>
<dbReference type="AlphaFoldDB" id="F8FFD4"/>
<evidence type="ECO:0008006" key="3">
    <source>
        <dbReference type="Google" id="ProtNLM"/>
    </source>
</evidence>
<evidence type="ECO:0000313" key="1">
    <source>
        <dbReference type="EMBL" id="AEI41852.1"/>
    </source>
</evidence>
<accession>F8FFD4</accession>
<dbReference type="InterPro" id="IPR014347">
    <property type="entry name" value="Tautomerase/MIF_sf"/>
</dbReference>
<dbReference type="KEGG" id="pms:KNP414_03294"/>
<proteinExistence type="predicted"/>
<dbReference type="EMBL" id="CP002869">
    <property type="protein sequence ID" value="AEI41852.1"/>
    <property type="molecule type" value="Genomic_DNA"/>
</dbReference>
<reference evidence="2" key="1">
    <citation type="submission" date="2011-06" db="EMBL/GenBank/DDBJ databases">
        <title>Complete genome sequence of Paenibacillus mucilaginosus KNP414.</title>
        <authorList>
            <person name="Wang J."/>
            <person name="Hu S."/>
            <person name="Hu X."/>
            <person name="Zhang B."/>
            <person name="Dong D."/>
            <person name="Zhang S."/>
            <person name="Zhao K."/>
            <person name="Wu D."/>
        </authorList>
    </citation>
    <scope>NUCLEOTIDE SEQUENCE [LARGE SCALE GENOMIC DNA]</scope>
    <source>
        <strain evidence="2">KNP414</strain>
    </source>
</reference>
<dbReference type="Proteomes" id="UP000006620">
    <property type="component" value="Chromosome"/>
</dbReference>
<name>F8FFD4_PAEMK</name>
<organism evidence="1 2">
    <name type="scientific">Paenibacillus mucilaginosus (strain KNP414)</name>
    <dbReference type="NCBI Taxonomy" id="1036673"/>
    <lineage>
        <taxon>Bacteria</taxon>
        <taxon>Bacillati</taxon>
        <taxon>Bacillota</taxon>
        <taxon>Bacilli</taxon>
        <taxon>Bacillales</taxon>
        <taxon>Paenibacillaceae</taxon>
        <taxon>Paenibacillus</taxon>
    </lineage>
</organism>
<dbReference type="HOGENOM" id="CLU_2167345_0_0_9"/>
<dbReference type="Gene3D" id="3.30.429.10">
    <property type="entry name" value="Macrophage Migration Inhibitory Factor"/>
    <property type="match status" value="1"/>
</dbReference>